<reference evidence="1 2" key="1">
    <citation type="submission" date="2023-05" db="EMBL/GenBank/DDBJ databases">
        <title>B98-5 Cell Line De Novo Hybrid Assembly: An Optical Mapping Approach.</title>
        <authorList>
            <person name="Kananen K."/>
            <person name="Auerbach J.A."/>
            <person name="Kautto E."/>
            <person name="Blachly J.S."/>
        </authorList>
    </citation>
    <scope>NUCLEOTIDE SEQUENCE [LARGE SCALE GENOMIC DNA]</scope>
    <source>
        <strain evidence="1">B95-8</strain>
        <tissue evidence="1">Cell line</tissue>
    </source>
</reference>
<evidence type="ECO:0000313" key="2">
    <source>
        <dbReference type="Proteomes" id="UP001266305"/>
    </source>
</evidence>
<proteinExistence type="predicted"/>
<sequence>MASSALTLGQVRTESVRKLLQKEVSMDVVKKEGHLLLQGWLRLPPQPAPGAPFPQLGWLGHAAWAAPRAGACSLLTAPWLCGALCTERLYPLSWQAELRPRLACRERRRPGRARYVA</sequence>
<dbReference type="Proteomes" id="UP001266305">
    <property type="component" value="Unassembled WGS sequence"/>
</dbReference>
<name>A0ABQ9UNU2_SAGOE</name>
<protein>
    <submittedName>
        <fullName evidence="1">Uncharacterized protein</fullName>
    </submittedName>
</protein>
<accession>A0ABQ9UNU2</accession>
<keyword evidence="2" id="KW-1185">Reference proteome</keyword>
<organism evidence="1 2">
    <name type="scientific">Saguinus oedipus</name>
    <name type="common">Cotton-top tamarin</name>
    <name type="synonym">Oedipomidas oedipus</name>
    <dbReference type="NCBI Taxonomy" id="9490"/>
    <lineage>
        <taxon>Eukaryota</taxon>
        <taxon>Metazoa</taxon>
        <taxon>Chordata</taxon>
        <taxon>Craniata</taxon>
        <taxon>Vertebrata</taxon>
        <taxon>Euteleostomi</taxon>
        <taxon>Mammalia</taxon>
        <taxon>Eutheria</taxon>
        <taxon>Euarchontoglires</taxon>
        <taxon>Primates</taxon>
        <taxon>Haplorrhini</taxon>
        <taxon>Platyrrhini</taxon>
        <taxon>Cebidae</taxon>
        <taxon>Callitrichinae</taxon>
        <taxon>Saguinus</taxon>
    </lineage>
</organism>
<comment type="caution">
    <text evidence="1">The sequence shown here is derived from an EMBL/GenBank/DDBJ whole genome shotgun (WGS) entry which is preliminary data.</text>
</comment>
<dbReference type="EMBL" id="JASSZA010000011">
    <property type="protein sequence ID" value="KAK2098445.1"/>
    <property type="molecule type" value="Genomic_DNA"/>
</dbReference>
<evidence type="ECO:0000313" key="1">
    <source>
        <dbReference type="EMBL" id="KAK2098445.1"/>
    </source>
</evidence>
<gene>
    <name evidence="1" type="ORF">P7K49_023896</name>
</gene>